<dbReference type="Proteomes" id="UP000220158">
    <property type="component" value="Chromosome 11"/>
</dbReference>
<dbReference type="KEGG" id="prel:PRELSG_1119700"/>
<proteinExistence type="predicted"/>
<accession>A0A1J1HBQ0</accession>
<organism evidence="8 9">
    <name type="scientific">Plasmodium relictum</name>
    <dbReference type="NCBI Taxonomy" id="85471"/>
    <lineage>
        <taxon>Eukaryota</taxon>
        <taxon>Sar</taxon>
        <taxon>Alveolata</taxon>
        <taxon>Apicomplexa</taxon>
        <taxon>Aconoidasida</taxon>
        <taxon>Haemosporida</taxon>
        <taxon>Plasmodiidae</taxon>
        <taxon>Plasmodium</taxon>
        <taxon>Plasmodium (Haemamoeba)</taxon>
    </lineage>
</organism>
<dbReference type="GO" id="GO:0000122">
    <property type="term" value="P:negative regulation of transcription by RNA polymerase II"/>
    <property type="evidence" value="ECO:0007669"/>
    <property type="project" value="TreeGrafter"/>
</dbReference>
<evidence type="ECO:0000256" key="1">
    <source>
        <dbReference type="ARBA" id="ARBA00004123"/>
    </source>
</evidence>
<protein>
    <recommendedName>
        <fullName evidence="7">dAMP1 SANT/Myb-like domain-containing protein</fullName>
    </recommendedName>
</protein>
<comment type="subcellular location">
    <subcellularLocation>
        <location evidence="1">Nucleus</location>
    </subcellularLocation>
</comment>
<dbReference type="GO" id="GO:0035267">
    <property type="term" value="C:NuA4 histone acetyltransferase complex"/>
    <property type="evidence" value="ECO:0007669"/>
    <property type="project" value="InterPro"/>
</dbReference>
<feature type="domain" description="DAMP1 SANT/Myb-like" evidence="7">
    <location>
        <begin position="100"/>
        <end position="177"/>
    </location>
</feature>
<dbReference type="GO" id="GO:0006281">
    <property type="term" value="P:DNA repair"/>
    <property type="evidence" value="ECO:0007669"/>
    <property type="project" value="InterPro"/>
</dbReference>
<evidence type="ECO:0000259" key="7">
    <source>
        <dbReference type="Pfam" id="PF16282"/>
    </source>
</evidence>
<feature type="coiled-coil region" evidence="6">
    <location>
        <begin position="347"/>
        <end position="374"/>
    </location>
</feature>
<evidence type="ECO:0000256" key="2">
    <source>
        <dbReference type="ARBA" id="ARBA00022853"/>
    </source>
</evidence>
<dbReference type="InterPro" id="IPR027109">
    <property type="entry name" value="Swc4/Dmap1"/>
</dbReference>
<dbReference type="VEuPathDB" id="PlasmoDB:PRELSG_1119700"/>
<evidence type="ECO:0000313" key="9">
    <source>
        <dbReference type="Proteomes" id="UP000220158"/>
    </source>
</evidence>
<dbReference type="Pfam" id="PF16282">
    <property type="entry name" value="SANT_DAMP1_like"/>
    <property type="match status" value="1"/>
</dbReference>
<evidence type="ECO:0000313" key="8">
    <source>
        <dbReference type="EMBL" id="CRH00851.1"/>
    </source>
</evidence>
<dbReference type="GO" id="GO:0003714">
    <property type="term" value="F:transcription corepressor activity"/>
    <property type="evidence" value="ECO:0007669"/>
    <property type="project" value="TreeGrafter"/>
</dbReference>
<dbReference type="RefSeq" id="XP_028533853.1">
    <property type="nucleotide sequence ID" value="XM_028677467.1"/>
</dbReference>
<dbReference type="GO" id="GO:0000812">
    <property type="term" value="C:Swr1 complex"/>
    <property type="evidence" value="ECO:0007669"/>
    <property type="project" value="TreeGrafter"/>
</dbReference>
<keyword evidence="4" id="KW-0804">Transcription</keyword>
<keyword evidence="9" id="KW-1185">Reference proteome</keyword>
<name>A0A1J1HBQ0_PLARL</name>
<gene>
    <name evidence="8" type="ORF">PRELSG_1119700</name>
</gene>
<evidence type="ECO:0000256" key="6">
    <source>
        <dbReference type="SAM" id="Coils"/>
    </source>
</evidence>
<dbReference type="GeneID" id="39736975"/>
<dbReference type="OrthoDB" id="19740at2759"/>
<dbReference type="Gene3D" id="1.10.10.60">
    <property type="entry name" value="Homeodomain-like"/>
    <property type="match status" value="1"/>
</dbReference>
<evidence type="ECO:0000256" key="5">
    <source>
        <dbReference type="ARBA" id="ARBA00023242"/>
    </source>
</evidence>
<dbReference type="OMA" id="CEKYECH"/>
<keyword evidence="3" id="KW-0805">Transcription regulation</keyword>
<evidence type="ECO:0000256" key="3">
    <source>
        <dbReference type="ARBA" id="ARBA00023015"/>
    </source>
</evidence>
<dbReference type="GO" id="GO:0006338">
    <property type="term" value="P:chromatin remodeling"/>
    <property type="evidence" value="ECO:0007669"/>
    <property type="project" value="InterPro"/>
</dbReference>
<dbReference type="InterPro" id="IPR032563">
    <property type="entry name" value="DAMP1_SANT-like"/>
</dbReference>
<reference evidence="8 9" key="1">
    <citation type="submission" date="2015-04" db="EMBL/GenBank/DDBJ databases">
        <authorList>
            <consortium name="Pathogen Informatics"/>
        </authorList>
    </citation>
    <scope>NUCLEOTIDE SEQUENCE [LARGE SCALE GENOMIC DNA]</scope>
    <source>
        <strain evidence="8 9">SGS1</strain>
    </source>
</reference>
<dbReference type="AlphaFoldDB" id="A0A1J1HBQ0"/>
<keyword evidence="6" id="KW-0175">Coiled coil</keyword>
<dbReference type="PANTHER" id="PTHR12855">
    <property type="entry name" value="DNA METHYLTRANSFERASE 1-ASSOCIATED PROTEIN 1 FAMILY MEMBER"/>
    <property type="match status" value="1"/>
</dbReference>
<evidence type="ECO:0000256" key="4">
    <source>
        <dbReference type="ARBA" id="ARBA00023163"/>
    </source>
</evidence>
<keyword evidence="2" id="KW-0156">Chromatin regulator</keyword>
<keyword evidence="5" id="KW-0539">Nucleus</keyword>
<dbReference type="EMBL" id="LN835306">
    <property type="protein sequence ID" value="CRH00851.1"/>
    <property type="molecule type" value="Genomic_DNA"/>
</dbReference>
<dbReference type="PANTHER" id="PTHR12855:SF10">
    <property type="entry name" value="DNA METHYLTRANSFERASE 1-ASSOCIATED PROTEIN 1"/>
    <property type="match status" value="1"/>
</dbReference>
<sequence length="382" mass="46338">MSHIYDMLGINVEKIKSKKKQKEKKSKKELSFLKENDNLFSLPTSSKIINFNNKNVSIWRLVKFRNKCRYDDLILKKWKKIGYKNDKKLLNENNIEDDFSFERFNKKINIMKYNDELYNREIKNMNMKWSKEETDYLFDLCEKYECHFIIIYDVYDHKYKRTIEELKDRFYSVSKKIIEDTYDQKIKLEESKKIKNNNDILKLKEGKAKHPLIKFTYNMDADIERKSLLHKTYVVSKKDIMLEEITIENIKKFENKIKHELKKASDMKKLKKKFELTNDEIVPINKMAEDDKEEKNVYSARYYFQKLKIDVSYFDKLDAYLKDNNIEKPTIYTENICFLYGTDVAILLNLRKKIEKLKQEREFWKNQVNNLEEGCLKSKNKL</sequence>